<evidence type="ECO:0000256" key="4">
    <source>
        <dbReference type="ARBA" id="ARBA00022679"/>
    </source>
</evidence>
<keyword evidence="8" id="KW-0067">ATP-binding</keyword>
<dbReference type="InterPro" id="IPR018274">
    <property type="entry name" value="PEP_util_AS"/>
</dbReference>
<keyword evidence="7" id="KW-0418">Kinase</keyword>
<dbReference type="InterPro" id="IPR008279">
    <property type="entry name" value="PEP-util_enz_mobile_dom"/>
</dbReference>
<dbReference type="InterPro" id="IPR040442">
    <property type="entry name" value="Pyrv_kinase-like_dom_sf"/>
</dbReference>
<dbReference type="Pfam" id="PF01326">
    <property type="entry name" value="PPDK_N"/>
    <property type="match status" value="1"/>
</dbReference>
<dbReference type="PANTHER" id="PTHR43030:SF1">
    <property type="entry name" value="PHOSPHOENOLPYRUVATE SYNTHASE"/>
    <property type="match status" value="1"/>
</dbReference>
<dbReference type="PROSITE" id="PS00370">
    <property type="entry name" value="PEP_ENZYMES_PHOS_SITE"/>
    <property type="match status" value="1"/>
</dbReference>
<dbReference type="Pfam" id="PF02896">
    <property type="entry name" value="PEP-utilizers_C"/>
    <property type="match status" value="1"/>
</dbReference>
<dbReference type="InterPro" id="IPR002192">
    <property type="entry name" value="PPDK_AMP/ATP-bd"/>
</dbReference>
<dbReference type="NCBIfam" id="NF005057">
    <property type="entry name" value="PRK06464.1"/>
    <property type="match status" value="1"/>
</dbReference>
<dbReference type="GO" id="GO:0046872">
    <property type="term" value="F:metal ion binding"/>
    <property type="evidence" value="ECO:0007669"/>
    <property type="project" value="UniProtKB-KW"/>
</dbReference>
<organism evidence="13 14">
    <name type="scientific">Hyella patelloides LEGE 07179</name>
    <dbReference type="NCBI Taxonomy" id="945734"/>
    <lineage>
        <taxon>Bacteria</taxon>
        <taxon>Bacillati</taxon>
        <taxon>Cyanobacteriota</taxon>
        <taxon>Cyanophyceae</taxon>
        <taxon>Pleurocapsales</taxon>
        <taxon>Hyellaceae</taxon>
        <taxon>Hyella</taxon>
    </lineage>
</organism>
<comment type="cofactor">
    <cofactor evidence="1">
        <name>Mg(2+)</name>
        <dbReference type="ChEBI" id="CHEBI:18420"/>
    </cofactor>
</comment>
<dbReference type="FunFam" id="3.50.30.10:FF:000002">
    <property type="entry name" value="Phosphoenolpyruvate synthase"/>
    <property type="match status" value="1"/>
</dbReference>
<dbReference type="Pfam" id="PF00391">
    <property type="entry name" value="PEP-utilizers"/>
    <property type="match status" value="1"/>
</dbReference>
<feature type="domain" description="Pyruvate phosphate dikinase AMP/ATP-binding" evidence="11">
    <location>
        <begin position="1"/>
        <end position="88"/>
    </location>
</feature>
<keyword evidence="4 13" id="KW-0808">Transferase</keyword>
<comment type="similarity">
    <text evidence="2">Belongs to the PEP-utilizing enzyme family.</text>
</comment>
<evidence type="ECO:0000256" key="8">
    <source>
        <dbReference type="ARBA" id="ARBA00022840"/>
    </source>
</evidence>
<sequence length="535" mass="59247">MVYDIGGSKLTKNVPTPPSERVQYAINDEEILQLAQWTCQIEKHYSQVRDTYTPMDIEWAKDGITGELFIVQARPETVQSQKSNNVLQNYKLDTNADVLITGRAVGEKIGAGISRVILNVSDIDRFRPGEVLVTNKTDPDWEPIMKQASAIVTNQGGRTCHAAIIAREMGIPAIVGCGDATKNIKTGQEITVSCAEGEQGKVYPGLIPFTVEETQLDDLPETKTQILMNIGNPEEAFGLSALPCDGVGLARLEFIIANHIKVHPLALLKFDELKDTRERIAIAQLTSYYDHKPDFFVDLLSMGIGTIAAAFYPKPVIVRMSDFKSNEYANLLGGQQFEPEEENPMLGWRGASRYYDPLYSEAFALECQAFKRVRDEMGLTNVILMIPFCRTPDEGRKVLAEMAKHGLVKGENSLQVYVMCELPSNVILADEFSQVFDGFSIGSNDLTQLTLGLDRDSALVAHLFDERNHAVKAMLQMAITKARQNNRKIGICGQAPSDYPEFAEFLVEQGINSMSLNPDSVLKTKLKVAQAESSL</sequence>
<accession>A0A563VXQ6</accession>
<protein>
    <recommendedName>
        <fullName evidence="3">Phosphoenolpyruvate synthase</fullName>
    </recommendedName>
</protein>
<evidence type="ECO:0000313" key="14">
    <source>
        <dbReference type="Proteomes" id="UP000320055"/>
    </source>
</evidence>
<evidence type="ECO:0000313" key="13">
    <source>
        <dbReference type="EMBL" id="VEP16195.1"/>
    </source>
</evidence>
<evidence type="ECO:0000256" key="6">
    <source>
        <dbReference type="ARBA" id="ARBA00022741"/>
    </source>
</evidence>
<keyword evidence="13" id="KW-0670">Pyruvate</keyword>
<dbReference type="EMBL" id="CAACVJ010000356">
    <property type="protein sequence ID" value="VEP16195.1"/>
    <property type="molecule type" value="Genomic_DNA"/>
</dbReference>
<dbReference type="SUPFAM" id="SSF56059">
    <property type="entry name" value="Glutathione synthetase ATP-binding domain-like"/>
    <property type="match status" value="1"/>
</dbReference>
<evidence type="ECO:0000259" key="10">
    <source>
        <dbReference type="Pfam" id="PF00391"/>
    </source>
</evidence>
<keyword evidence="6" id="KW-0547">Nucleotide-binding</keyword>
<evidence type="ECO:0000259" key="11">
    <source>
        <dbReference type="Pfam" id="PF01326"/>
    </source>
</evidence>
<dbReference type="Proteomes" id="UP000320055">
    <property type="component" value="Unassembled WGS sequence"/>
</dbReference>
<dbReference type="Gene3D" id="3.30.470.20">
    <property type="entry name" value="ATP-grasp fold, B domain"/>
    <property type="match status" value="1"/>
</dbReference>
<dbReference type="AlphaFoldDB" id="A0A563VXQ6"/>
<dbReference type="PANTHER" id="PTHR43030">
    <property type="entry name" value="PHOSPHOENOLPYRUVATE SYNTHASE"/>
    <property type="match status" value="1"/>
</dbReference>
<evidence type="ECO:0000256" key="3">
    <source>
        <dbReference type="ARBA" id="ARBA00021623"/>
    </source>
</evidence>
<proteinExistence type="inferred from homology"/>
<dbReference type="SUPFAM" id="SSF51621">
    <property type="entry name" value="Phosphoenolpyruvate/pyruvate domain"/>
    <property type="match status" value="1"/>
</dbReference>
<evidence type="ECO:0000256" key="5">
    <source>
        <dbReference type="ARBA" id="ARBA00022723"/>
    </source>
</evidence>
<feature type="domain" description="PEP-utilising enzyme C-terminal" evidence="12">
    <location>
        <begin position="220"/>
        <end position="532"/>
    </location>
</feature>
<keyword evidence="14" id="KW-1185">Reference proteome</keyword>
<dbReference type="Gene3D" id="3.50.30.10">
    <property type="entry name" value="Phosphohistidine domain"/>
    <property type="match status" value="1"/>
</dbReference>
<dbReference type="NCBIfam" id="TIGR01418">
    <property type="entry name" value="PEP_synth"/>
    <property type="match status" value="1"/>
</dbReference>
<name>A0A563VXQ6_9CYAN</name>
<dbReference type="InterPro" id="IPR000121">
    <property type="entry name" value="PEP_util_C"/>
</dbReference>
<dbReference type="InterPro" id="IPR015813">
    <property type="entry name" value="Pyrv/PenolPyrv_kinase-like_dom"/>
</dbReference>
<evidence type="ECO:0000256" key="2">
    <source>
        <dbReference type="ARBA" id="ARBA00007837"/>
    </source>
</evidence>
<feature type="domain" description="PEP-utilising enzyme mobile" evidence="10">
    <location>
        <begin position="127"/>
        <end position="197"/>
    </location>
</feature>
<dbReference type="SUPFAM" id="SSF52009">
    <property type="entry name" value="Phosphohistidine domain"/>
    <property type="match status" value="1"/>
</dbReference>
<dbReference type="GO" id="GO:0008986">
    <property type="term" value="F:pyruvate, water dikinase activity"/>
    <property type="evidence" value="ECO:0007669"/>
    <property type="project" value="InterPro"/>
</dbReference>
<evidence type="ECO:0000256" key="9">
    <source>
        <dbReference type="ARBA" id="ARBA00022842"/>
    </source>
</evidence>
<dbReference type="PRINTS" id="PR01736">
    <property type="entry name" value="PHPHTRNFRASE"/>
</dbReference>
<dbReference type="PROSITE" id="PS00742">
    <property type="entry name" value="PEP_ENZYMES_2"/>
    <property type="match status" value="1"/>
</dbReference>
<gene>
    <name evidence="13" type="ORF">H1P_4190001</name>
</gene>
<dbReference type="InterPro" id="IPR006319">
    <property type="entry name" value="PEP_synth"/>
</dbReference>
<evidence type="ECO:0000259" key="12">
    <source>
        <dbReference type="Pfam" id="PF02896"/>
    </source>
</evidence>
<reference evidence="13 14" key="1">
    <citation type="submission" date="2019-01" db="EMBL/GenBank/DDBJ databases">
        <authorList>
            <person name="Brito A."/>
        </authorList>
    </citation>
    <scope>NUCLEOTIDE SEQUENCE [LARGE SCALE GENOMIC DNA]</scope>
    <source>
        <strain evidence="13">1</strain>
    </source>
</reference>
<dbReference type="GO" id="GO:0005524">
    <property type="term" value="F:ATP binding"/>
    <property type="evidence" value="ECO:0007669"/>
    <property type="project" value="UniProtKB-KW"/>
</dbReference>
<keyword evidence="9" id="KW-0460">Magnesium</keyword>
<evidence type="ECO:0000256" key="7">
    <source>
        <dbReference type="ARBA" id="ARBA00022777"/>
    </source>
</evidence>
<evidence type="ECO:0000256" key="1">
    <source>
        <dbReference type="ARBA" id="ARBA00001946"/>
    </source>
</evidence>
<dbReference type="InterPro" id="IPR023151">
    <property type="entry name" value="PEP_util_CS"/>
</dbReference>
<dbReference type="InterPro" id="IPR036637">
    <property type="entry name" value="Phosphohistidine_dom_sf"/>
</dbReference>
<dbReference type="Gene3D" id="3.20.20.60">
    <property type="entry name" value="Phosphoenolpyruvate-binding domains"/>
    <property type="match status" value="1"/>
</dbReference>
<keyword evidence="5" id="KW-0479">Metal-binding</keyword>